<dbReference type="InterPro" id="IPR029071">
    <property type="entry name" value="Ubiquitin-like_domsf"/>
</dbReference>
<dbReference type="PANTHER" id="PTHR15286">
    <property type="entry name" value="RAS-ASSOCIATING DOMAIN CONTAINING PROTEIN"/>
    <property type="match status" value="1"/>
</dbReference>
<gene>
    <name evidence="3" type="ORF">GSTENG00017774001</name>
</gene>
<evidence type="ECO:0000256" key="1">
    <source>
        <dbReference type="SAM" id="MobiDB-lite"/>
    </source>
</evidence>
<dbReference type="Pfam" id="PF21712">
    <property type="entry name" value="RASSF8-10_RA"/>
    <property type="match status" value="1"/>
</dbReference>
<dbReference type="KEGG" id="tng:GSTEN00017774G001"/>
<feature type="compositionally biased region" description="Basic and acidic residues" evidence="1">
    <location>
        <begin position="351"/>
        <end position="366"/>
    </location>
</feature>
<reference evidence="3" key="2">
    <citation type="submission" date="2004-02" db="EMBL/GenBank/DDBJ databases">
        <authorList>
            <consortium name="Genoscope"/>
            <consortium name="Whitehead Institute Centre for Genome Research"/>
        </authorList>
    </citation>
    <scope>NUCLEOTIDE SEQUENCE</scope>
</reference>
<dbReference type="EMBL" id="CAAE01014581">
    <property type="protein sequence ID" value="CAF99629.1"/>
    <property type="molecule type" value="Genomic_DNA"/>
</dbReference>
<evidence type="ECO:0000313" key="3">
    <source>
        <dbReference type="EMBL" id="CAF99629.1"/>
    </source>
</evidence>
<dbReference type="PANTHER" id="PTHR15286:SF13">
    <property type="entry name" value="RAS ASSOCIATION DOMAIN-CONTAINING PROTEIN 10"/>
    <property type="match status" value="1"/>
</dbReference>
<accession>Q4SIA3</accession>
<dbReference type="SUPFAM" id="SSF54236">
    <property type="entry name" value="Ubiquitin-like"/>
    <property type="match status" value="1"/>
</dbReference>
<feature type="compositionally biased region" description="Polar residues" evidence="1">
    <location>
        <begin position="393"/>
        <end position="404"/>
    </location>
</feature>
<dbReference type="GO" id="GO:0007165">
    <property type="term" value="P:signal transduction"/>
    <property type="evidence" value="ECO:0007669"/>
    <property type="project" value="InterPro"/>
</dbReference>
<feature type="domain" description="Ras-associating" evidence="2">
    <location>
        <begin position="4"/>
        <end position="97"/>
    </location>
</feature>
<reference evidence="3" key="1">
    <citation type="journal article" date="2004" name="Nature">
        <title>Genome duplication in the teleost fish Tetraodon nigroviridis reveals the early vertebrate proto-karyotype.</title>
        <authorList>
            <person name="Jaillon O."/>
            <person name="Aury J.-M."/>
            <person name="Brunet F."/>
            <person name="Petit J.-L."/>
            <person name="Stange-Thomann N."/>
            <person name="Mauceli E."/>
            <person name="Bouneau L."/>
            <person name="Fischer C."/>
            <person name="Ozouf-Costaz C."/>
            <person name="Bernot A."/>
            <person name="Nicaud S."/>
            <person name="Jaffe D."/>
            <person name="Fisher S."/>
            <person name="Lutfalla G."/>
            <person name="Dossat C."/>
            <person name="Segurens B."/>
            <person name="Dasilva C."/>
            <person name="Salanoubat M."/>
            <person name="Levy M."/>
            <person name="Boudet N."/>
            <person name="Castellano S."/>
            <person name="Anthouard V."/>
            <person name="Jubin C."/>
            <person name="Castelli V."/>
            <person name="Katinka M."/>
            <person name="Vacherie B."/>
            <person name="Biemont C."/>
            <person name="Skalli Z."/>
            <person name="Cattolico L."/>
            <person name="Poulain J."/>
            <person name="De Berardinis V."/>
            <person name="Cruaud C."/>
            <person name="Duprat S."/>
            <person name="Brottier P."/>
            <person name="Coutanceau J.-P."/>
            <person name="Gouzy J."/>
            <person name="Parra G."/>
            <person name="Lardier G."/>
            <person name="Chapple C."/>
            <person name="McKernan K.J."/>
            <person name="McEwan P."/>
            <person name="Bosak S."/>
            <person name="Kellis M."/>
            <person name="Volff J.-N."/>
            <person name="Guigo R."/>
            <person name="Zody M.C."/>
            <person name="Mesirov J."/>
            <person name="Lindblad-Toh K."/>
            <person name="Birren B."/>
            <person name="Nusbaum C."/>
            <person name="Kahn D."/>
            <person name="Robinson-Rechavi M."/>
            <person name="Laudet V."/>
            <person name="Schachter V."/>
            <person name="Quetier F."/>
            <person name="Saurin W."/>
            <person name="Scarpelli C."/>
            <person name="Wincker P."/>
            <person name="Lander E.S."/>
            <person name="Weissenbach J."/>
            <person name="Roest Crollius H."/>
        </authorList>
    </citation>
    <scope>NUCLEOTIDE SEQUENCE [LARGE SCALE GENOMIC DNA]</scope>
</reference>
<dbReference type="Gene3D" id="3.10.20.90">
    <property type="entry name" value="Phosphatidylinositol 3-kinase Catalytic Subunit, Chain A, domain 1"/>
    <property type="match status" value="1"/>
</dbReference>
<dbReference type="SMART" id="SM00314">
    <property type="entry name" value="RA"/>
    <property type="match status" value="1"/>
</dbReference>
<dbReference type="InterPro" id="IPR000159">
    <property type="entry name" value="RA_dom"/>
</dbReference>
<dbReference type="AlphaFoldDB" id="Q4SIA3"/>
<dbReference type="InterPro" id="IPR033593">
    <property type="entry name" value="N-RASSF"/>
</dbReference>
<protein>
    <submittedName>
        <fullName evidence="3">(spotted green pufferfish) hypothetical protein</fullName>
    </submittedName>
</protein>
<dbReference type="PROSITE" id="PS50200">
    <property type="entry name" value="RA"/>
    <property type="match status" value="1"/>
</dbReference>
<comment type="caution">
    <text evidence="3">The sequence shown here is derived from an EMBL/GenBank/DDBJ whole genome shotgun (WGS) entry which is preliminary data.</text>
</comment>
<sequence>MEPKERRVSVFVCREEKLVFGLSRRTTCADVVQVLLEDQNLQRGTGALSGCANSYCIVEKWRGFERILPDRTKMLRLWDAWGDEQRNVKFVLVRGEASMAERRARSAEARVVLSQPGPCVRGGAAQAAARAVSPEKQRRVVRKAFRKLEKIHRKEEKRAQKDASSVGRMETLAHLVISQDLTVRQQLRRIAELDSEIESCERKVHLDRTKRHGVNYVQDTYLEEAESSPEGADRRRADILAGLEEAVVGLQEELSGQEALVELISGQVREELDRRWMQRRREGQPPPAPDGELLLLEAERLRTELDASSYIGLRLSSDLEAVRTHLELAGEICAAMEEEMRDLTDILERDGKTEEGSEGSGDRRSPVESQGEWVEARGLAKPPEPGNDDDSDTGLSSLHSQESDSLPVWESAV</sequence>
<dbReference type="InterPro" id="IPR048945">
    <property type="entry name" value="RASSF8/10_RA"/>
</dbReference>
<feature type="region of interest" description="Disordered" evidence="1">
    <location>
        <begin position="351"/>
        <end position="413"/>
    </location>
</feature>
<organism evidence="3">
    <name type="scientific">Tetraodon nigroviridis</name>
    <name type="common">Spotted green pufferfish</name>
    <name type="synonym">Chelonodon nigroviridis</name>
    <dbReference type="NCBI Taxonomy" id="99883"/>
    <lineage>
        <taxon>Eukaryota</taxon>
        <taxon>Metazoa</taxon>
        <taxon>Chordata</taxon>
        <taxon>Craniata</taxon>
        <taxon>Vertebrata</taxon>
        <taxon>Euteleostomi</taxon>
        <taxon>Actinopterygii</taxon>
        <taxon>Neopterygii</taxon>
        <taxon>Teleostei</taxon>
        <taxon>Neoteleostei</taxon>
        <taxon>Acanthomorphata</taxon>
        <taxon>Eupercaria</taxon>
        <taxon>Tetraodontiformes</taxon>
        <taxon>Tetradontoidea</taxon>
        <taxon>Tetraodontidae</taxon>
        <taxon>Tetraodon</taxon>
    </lineage>
</organism>
<proteinExistence type="predicted"/>
<evidence type="ECO:0000259" key="2">
    <source>
        <dbReference type="PROSITE" id="PS50200"/>
    </source>
</evidence>
<dbReference type="OrthoDB" id="10034447at2759"/>
<name>Q4SIA3_TETNG</name>